<evidence type="ECO:0000313" key="2">
    <source>
        <dbReference type="Proteomes" id="UP000828048"/>
    </source>
</evidence>
<gene>
    <name evidence="1" type="ORF">Vadar_004589</name>
</gene>
<dbReference type="EMBL" id="CM037160">
    <property type="protein sequence ID" value="KAH7839471.1"/>
    <property type="molecule type" value="Genomic_DNA"/>
</dbReference>
<keyword evidence="2" id="KW-1185">Reference proteome</keyword>
<name>A0ACB7XFM9_9ERIC</name>
<organism evidence="1 2">
    <name type="scientific">Vaccinium darrowii</name>
    <dbReference type="NCBI Taxonomy" id="229202"/>
    <lineage>
        <taxon>Eukaryota</taxon>
        <taxon>Viridiplantae</taxon>
        <taxon>Streptophyta</taxon>
        <taxon>Embryophyta</taxon>
        <taxon>Tracheophyta</taxon>
        <taxon>Spermatophyta</taxon>
        <taxon>Magnoliopsida</taxon>
        <taxon>eudicotyledons</taxon>
        <taxon>Gunneridae</taxon>
        <taxon>Pentapetalae</taxon>
        <taxon>asterids</taxon>
        <taxon>Ericales</taxon>
        <taxon>Ericaceae</taxon>
        <taxon>Vaccinioideae</taxon>
        <taxon>Vaccinieae</taxon>
        <taxon>Vaccinium</taxon>
    </lineage>
</organism>
<accession>A0ACB7XFM9</accession>
<evidence type="ECO:0000313" key="1">
    <source>
        <dbReference type="EMBL" id="KAH7839471.1"/>
    </source>
</evidence>
<protein>
    <submittedName>
        <fullName evidence="1">Uncharacterized protein</fullName>
    </submittedName>
</protein>
<sequence>MASLSGRMKSESSSEKKVLQDRLHDTEIQLSQLKSRKRDELKTEGEKREKEEQVACCEANIDGMKAKLQACQHYIHSLEGSLQEEVLRHAPLYGACLEAVYRGAGDHLVHP</sequence>
<proteinExistence type="predicted"/>
<comment type="caution">
    <text evidence="1">The sequence shown here is derived from an EMBL/GenBank/DDBJ whole genome shotgun (WGS) entry which is preliminary data.</text>
</comment>
<reference evidence="1 2" key="1">
    <citation type="journal article" date="2021" name="Hortic Res">
        <title>High-quality reference genome and annotation aids understanding of berry development for evergreen blueberry (Vaccinium darrowii).</title>
        <authorList>
            <person name="Yu J."/>
            <person name="Hulse-Kemp A.M."/>
            <person name="Babiker E."/>
            <person name="Staton M."/>
        </authorList>
    </citation>
    <scope>NUCLEOTIDE SEQUENCE [LARGE SCALE GENOMIC DNA]</scope>
    <source>
        <strain evidence="2">cv. NJ 8807/NJ 8810</strain>
        <tissue evidence="1">Young leaf</tissue>
    </source>
</reference>
<dbReference type="Proteomes" id="UP000828048">
    <property type="component" value="Chromosome 10"/>
</dbReference>